<dbReference type="Pfam" id="PF13466">
    <property type="entry name" value="STAS_2"/>
    <property type="match status" value="1"/>
</dbReference>
<dbReference type="AlphaFoldDB" id="A0A515EMM0"/>
<name>A0A515EMM0_9BURK</name>
<evidence type="ECO:0000256" key="1">
    <source>
        <dbReference type="SAM" id="MobiDB-lite"/>
    </source>
</evidence>
<dbReference type="RefSeq" id="WP_142810284.1">
    <property type="nucleotide sequence ID" value="NZ_CP036282.1"/>
</dbReference>
<accession>A0A515EMM0</accession>
<evidence type="ECO:0000259" key="2">
    <source>
        <dbReference type="Pfam" id="PF13466"/>
    </source>
</evidence>
<dbReference type="SUPFAM" id="SSF52091">
    <property type="entry name" value="SpoIIaa-like"/>
    <property type="match status" value="1"/>
</dbReference>
<proteinExistence type="predicted"/>
<evidence type="ECO:0000313" key="4">
    <source>
        <dbReference type="Proteomes" id="UP000317365"/>
    </source>
</evidence>
<organism evidence="3 4">
    <name type="scientific">Rhodoferax aquaticus</name>
    <dbReference type="NCBI Taxonomy" id="2527691"/>
    <lineage>
        <taxon>Bacteria</taxon>
        <taxon>Pseudomonadati</taxon>
        <taxon>Pseudomonadota</taxon>
        <taxon>Betaproteobacteria</taxon>
        <taxon>Burkholderiales</taxon>
        <taxon>Comamonadaceae</taxon>
        <taxon>Rhodoferax</taxon>
    </lineage>
</organism>
<protein>
    <submittedName>
        <fullName evidence="3">STAS domain-containing protein</fullName>
    </submittedName>
</protein>
<dbReference type="Proteomes" id="UP000317365">
    <property type="component" value="Chromosome"/>
</dbReference>
<gene>
    <name evidence="3" type="ORF">EXZ61_06770</name>
</gene>
<feature type="compositionally biased region" description="Polar residues" evidence="1">
    <location>
        <begin position="9"/>
        <end position="23"/>
    </location>
</feature>
<dbReference type="InterPro" id="IPR058548">
    <property type="entry name" value="MlaB-like_STAS"/>
</dbReference>
<feature type="domain" description="MlaB-like STAS" evidence="2">
    <location>
        <begin position="493"/>
        <end position="571"/>
    </location>
</feature>
<feature type="compositionally biased region" description="Basic and acidic residues" evidence="1">
    <location>
        <begin position="30"/>
        <end position="41"/>
    </location>
</feature>
<dbReference type="EMBL" id="CP036282">
    <property type="protein sequence ID" value="QDL53892.1"/>
    <property type="molecule type" value="Genomic_DNA"/>
</dbReference>
<feature type="region of interest" description="Disordered" evidence="1">
    <location>
        <begin position="1"/>
        <end position="41"/>
    </location>
</feature>
<reference evidence="4" key="1">
    <citation type="submission" date="2019-02" db="EMBL/GenBank/DDBJ databases">
        <title>Complete genome sequence of Rhodoferax sp. Gr-4.</title>
        <authorList>
            <person name="Jin L."/>
        </authorList>
    </citation>
    <scope>NUCLEOTIDE SEQUENCE [LARGE SCALE GENOMIC DNA]</scope>
    <source>
        <strain evidence="4">Gr-4</strain>
    </source>
</reference>
<sequence length="581" mass="62850">MRKPEKENLSQPDSEMQGNSEQSRAALAQRIDRKRQDDQIRRREFNYLRKLRGNALTNSTHVAGRPSVFQSSVGSKPDERAMTIKKIDAIEAHMHDHWMAKNKLSSNAPVRSAQSVNHAEMSPALAQAAAARKLEIAASANATPIAVAEPPRLTAQVQSGRVNASERSAFLPSSGPAVDPLPASVKPDPVAHPIHIDGAPSDFSSSKLMTTEFDDGTSDTDLQDAAIRFAEGDYAGAETALISLMQAPTASSEASQRCALALFDMYRATGQETSFDVIAIEYAQRYGLSAPEWYSIPDLLDRKTSVFQTSPVTPVTGGAAWICPTVLDAAGMRNLQLSMAGKGASKPLNWGGLQRIAADALPSLRSIFSDWCAQVVELQFVGVDALLQQLEIATPVEARSVDMDWWLLRMDVLCVLRKQEAFDMAALDYCVTYEVSPPSWKNPRCTCSYDTLEVQASVHGGFESTAYGAPSALFSDSPASSFADSGMGDTARVELSGEVLGDAMDLLDPSSSGMLGPQYVLVSCARLVRVDFSAAGSILNWVAMRESQGCEVQFSDMSRLVAVFFRVIGIDAHARISVRTK</sequence>
<keyword evidence="4" id="KW-1185">Reference proteome</keyword>
<reference evidence="4" key="2">
    <citation type="journal article" date="2020" name="Int. J. Syst. Evol. Microbiol.">
        <title>Genomic insights into a novel species Rhodoferax aquaticus sp. nov., isolated from freshwater.</title>
        <authorList>
            <person name="Li T."/>
            <person name="Zhuo Y."/>
            <person name="Jin C.Z."/>
            <person name="Wu X."/>
            <person name="Ko S.R."/>
            <person name="Jin F.J."/>
            <person name="Ahn C.Y."/>
            <person name="Oh H.M."/>
            <person name="Lee H.G."/>
            <person name="Jin L."/>
        </authorList>
    </citation>
    <scope>NUCLEOTIDE SEQUENCE [LARGE SCALE GENOMIC DNA]</scope>
    <source>
        <strain evidence="4">Gr-4</strain>
    </source>
</reference>
<dbReference type="KEGG" id="rhg:EXZ61_06770"/>
<dbReference type="InterPro" id="IPR036513">
    <property type="entry name" value="STAS_dom_sf"/>
</dbReference>
<evidence type="ECO:0000313" key="3">
    <source>
        <dbReference type="EMBL" id="QDL53892.1"/>
    </source>
</evidence>